<sequence>MATLVVAVGSNTSPEVLRRKFVDAGLDTADLLDRVVRVWVADLDVTHSAHVARRGYIPAAPYRRPGARLATTAAWLEPAHLAALDSTEPNYHRMTVSSTSLSLRPDGPAPSMGFQLPATFCLYVSRHGVLGDSPDSLAPFGSQADVFGWLDRRLHLSLSTDAAESCAELADTHRAARLVAGIRAARLVQDAGLTDCAEAR</sequence>
<dbReference type="RefSeq" id="WP_006373272.1">
    <property type="nucleotide sequence ID" value="NZ_CP085887.1"/>
</dbReference>
<organism evidence="1 2">
    <name type="scientific">Gordonia polyisoprenivorans</name>
    <dbReference type="NCBI Taxonomy" id="84595"/>
    <lineage>
        <taxon>Bacteria</taxon>
        <taxon>Bacillati</taxon>
        <taxon>Actinomycetota</taxon>
        <taxon>Actinomycetes</taxon>
        <taxon>Mycobacteriales</taxon>
        <taxon>Gordoniaceae</taxon>
        <taxon>Gordonia</taxon>
    </lineage>
</organism>
<reference evidence="1 2" key="1">
    <citation type="submission" date="2020-04" db="EMBL/GenBank/DDBJ databases">
        <title>MicrobeNet Type strains.</title>
        <authorList>
            <person name="Nicholson A.C."/>
        </authorList>
    </citation>
    <scope>NUCLEOTIDE SEQUENCE [LARGE SCALE GENOMIC DNA]</scope>
    <source>
        <strain evidence="1 2">ATCC BAA-14</strain>
    </source>
</reference>
<accession>A0A846WTL2</accession>
<dbReference type="AlphaFoldDB" id="A0A846WTL2"/>
<comment type="caution">
    <text evidence="1">The sequence shown here is derived from an EMBL/GenBank/DDBJ whole genome shotgun (WGS) entry which is preliminary data.</text>
</comment>
<evidence type="ECO:0000313" key="2">
    <source>
        <dbReference type="Proteomes" id="UP000563898"/>
    </source>
</evidence>
<dbReference type="EMBL" id="JAAXPC010000024">
    <property type="protein sequence ID" value="NKY04882.1"/>
    <property type="molecule type" value="Genomic_DNA"/>
</dbReference>
<name>A0A846WTL2_9ACTN</name>
<proteinExistence type="predicted"/>
<protein>
    <submittedName>
        <fullName evidence="1">Uncharacterized protein</fullName>
    </submittedName>
</protein>
<dbReference type="Proteomes" id="UP000563898">
    <property type="component" value="Unassembled WGS sequence"/>
</dbReference>
<gene>
    <name evidence="1" type="ORF">HGA05_25295</name>
</gene>
<evidence type="ECO:0000313" key="1">
    <source>
        <dbReference type="EMBL" id="NKY04882.1"/>
    </source>
</evidence>